<sequence length="109" mass="11847">MPTALSEPVRFPDSYDGSVRTEGAATRALAVAMNDFLPPGRSLKGENPPVARCLSRWETYDISILRATDDLFFIQFSPILARCGLDDSTIMDAGAEYAVDGQGRILAVH</sequence>
<comment type="caution">
    <text evidence="1">The sequence shown here is derived from an EMBL/GenBank/DDBJ whole genome shotgun (WGS) entry which is preliminary data.</text>
</comment>
<protein>
    <submittedName>
        <fullName evidence="1">Putative lipoprotein</fullName>
    </submittedName>
</protein>
<gene>
    <name evidence="1" type="ORF">DB31_8060</name>
</gene>
<keyword evidence="1" id="KW-0449">Lipoprotein</keyword>
<evidence type="ECO:0000313" key="2">
    <source>
        <dbReference type="Proteomes" id="UP000028725"/>
    </source>
</evidence>
<dbReference type="Proteomes" id="UP000028725">
    <property type="component" value="Unassembled WGS sequence"/>
</dbReference>
<proteinExistence type="predicted"/>
<organism evidence="1 2">
    <name type="scientific">Hyalangium minutum</name>
    <dbReference type="NCBI Taxonomy" id="394096"/>
    <lineage>
        <taxon>Bacteria</taxon>
        <taxon>Pseudomonadati</taxon>
        <taxon>Myxococcota</taxon>
        <taxon>Myxococcia</taxon>
        <taxon>Myxococcales</taxon>
        <taxon>Cystobacterineae</taxon>
        <taxon>Archangiaceae</taxon>
        <taxon>Hyalangium</taxon>
    </lineage>
</organism>
<name>A0A085WIR4_9BACT</name>
<dbReference type="EMBL" id="JMCB01000007">
    <property type="protein sequence ID" value="KFE67577.1"/>
    <property type="molecule type" value="Genomic_DNA"/>
</dbReference>
<evidence type="ECO:0000313" key="1">
    <source>
        <dbReference type="EMBL" id="KFE67577.1"/>
    </source>
</evidence>
<dbReference type="AlphaFoldDB" id="A0A085WIR4"/>
<keyword evidence="2" id="KW-1185">Reference proteome</keyword>
<accession>A0A085WIR4</accession>
<reference evidence="1 2" key="1">
    <citation type="submission" date="2014-04" db="EMBL/GenBank/DDBJ databases">
        <title>Genome assembly of Hyalangium minutum DSM 14724.</title>
        <authorList>
            <person name="Sharma G."/>
            <person name="Subramanian S."/>
        </authorList>
    </citation>
    <scope>NUCLEOTIDE SEQUENCE [LARGE SCALE GENOMIC DNA]</scope>
    <source>
        <strain evidence="1 2">DSM 14724</strain>
    </source>
</reference>